<dbReference type="RefSeq" id="WP_155472208.1">
    <property type="nucleotide sequence ID" value="NZ_BMKG01000038.1"/>
</dbReference>
<dbReference type="AlphaFoldDB" id="A0A6I3T210"/>
<evidence type="ECO:0000313" key="1">
    <source>
        <dbReference type="EMBL" id="GGC23789.1"/>
    </source>
</evidence>
<reference evidence="1" key="1">
    <citation type="journal article" date="2014" name="Int. J. Syst. Evol. Microbiol.">
        <title>Complete genome of a new Firmicutes species belonging to the dominant human colonic microbiota ('Ruminococcus bicirculans') reveals two chromosomes and a selective capacity to utilize plant glucans.</title>
        <authorList>
            <consortium name="NISC Comparative Sequencing Program"/>
            <person name="Wegmann U."/>
            <person name="Louis P."/>
            <person name="Goesmann A."/>
            <person name="Henrissat B."/>
            <person name="Duncan S.H."/>
            <person name="Flint H.J."/>
        </authorList>
    </citation>
    <scope>NUCLEOTIDE SEQUENCE</scope>
    <source>
        <strain evidence="1">CGMCC 1.15931</strain>
    </source>
</reference>
<evidence type="ECO:0000313" key="3">
    <source>
        <dbReference type="Proteomes" id="UP000430634"/>
    </source>
</evidence>
<sequence length="128" mass="14334">MQRSLKTIDTIISHQEGTVLGKSAPGSRSIAAVRVLTQRLTQLSNPKRPCESLAHAEDTLRRHRVKFDRVYKNSDGGVLYYFNLGDDLNVAYWLPGRAVVFNATADWLPCVDDTPLHLRLSIKTNSAK</sequence>
<proteinExistence type="predicted"/>
<dbReference type="EMBL" id="WNKZ01000065">
    <property type="protein sequence ID" value="MTV54925.1"/>
    <property type="molecule type" value="Genomic_DNA"/>
</dbReference>
<organism evidence="2 3">
    <name type="scientific">Pseudoduganella buxea</name>
    <dbReference type="NCBI Taxonomy" id="1949069"/>
    <lineage>
        <taxon>Bacteria</taxon>
        <taxon>Pseudomonadati</taxon>
        <taxon>Pseudomonadota</taxon>
        <taxon>Betaproteobacteria</taxon>
        <taxon>Burkholderiales</taxon>
        <taxon>Oxalobacteraceae</taxon>
        <taxon>Telluria group</taxon>
        <taxon>Pseudoduganella</taxon>
    </lineage>
</organism>
<reference evidence="2 3" key="3">
    <citation type="submission" date="2019-11" db="EMBL/GenBank/DDBJ databases">
        <title>Type strains purchased from KCTC, JCM and DSMZ.</title>
        <authorList>
            <person name="Lu H."/>
        </authorList>
    </citation>
    <scope>NUCLEOTIDE SEQUENCE [LARGE SCALE GENOMIC DNA]</scope>
    <source>
        <strain evidence="2 3">KCTC 52429</strain>
    </source>
</reference>
<reference evidence="1" key="4">
    <citation type="submission" date="2024-05" db="EMBL/GenBank/DDBJ databases">
        <authorList>
            <person name="Sun Q."/>
            <person name="Zhou Y."/>
        </authorList>
    </citation>
    <scope>NUCLEOTIDE SEQUENCE</scope>
    <source>
        <strain evidence="1">CGMCC 1.15931</strain>
    </source>
</reference>
<accession>A0A6I3T210</accession>
<gene>
    <name evidence="1" type="ORF">GCM10011572_51620</name>
    <name evidence="2" type="ORF">GM672_19535</name>
</gene>
<dbReference type="Proteomes" id="UP000622638">
    <property type="component" value="Unassembled WGS sequence"/>
</dbReference>
<reference evidence="4" key="2">
    <citation type="journal article" date="2019" name="Int. J. Syst. Evol. Microbiol.">
        <title>The Global Catalogue of Microorganisms (GCM) 10K type strain sequencing project: providing services to taxonomists for standard genome sequencing and annotation.</title>
        <authorList>
            <consortium name="The Broad Institute Genomics Platform"/>
            <consortium name="The Broad Institute Genome Sequencing Center for Infectious Disease"/>
            <person name="Wu L."/>
            <person name="Ma J."/>
        </authorList>
    </citation>
    <scope>NUCLEOTIDE SEQUENCE [LARGE SCALE GENOMIC DNA]</scope>
    <source>
        <strain evidence="4">CGMCC 1.15931</strain>
    </source>
</reference>
<protein>
    <submittedName>
        <fullName evidence="2">Uncharacterized protein</fullName>
    </submittedName>
</protein>
<keyword evidence="4" id="KW-1185">Reference proteome</keyword>
<comment type="caution">
    <text evidence="2">The sequence shown here is derived from an EMBL/GenBank/DDBJ whole genome shotgun (WGS) entry which is preliminary data.</text>
</comment>
<evidence type="ECO:0000313" key="2">
    <source>
        <dbReference type="EMBL" id="MTV54925.1"/>
    </source>
</evidence>
<evidence type="ECO:0000313" key="4">
    <source>
        <dbReference type="Proteomes" id="UP000622638"/>
    </source>
</evidence>
<name>A0A6I3T210_9BURK</name>
<dbReference type="EMBL" id="BMKG01000038">
    <property type="protein sequence ID" value="GGC23789.1"/>
    <property type="molecule type" value="Genomic_DNA"/>
</dbReference>
<dbReference type="Proteomes" id="UP000430634">
    <property type="component" value="Unassembled WGS sequence"/>
</dbReference>